<keyword evidence="3" id="KW-1185">Reference proteome</keyword>
<evidence type="ECO:0000313" key="3">
    <source>
        <dbReference type="Proteomes" id="UP001143981"/>
    </source>
</evidence>
<reference evidence="2" key="1">
    <citation type="submission" date="2022-07" db="EMBL/GenBank/DDBJ databases">
        <title>Phylogenomic reconstructions and comparative analyses of Kickxellomycotina fungi.</title>
        <authorList>
            <person name="Reynolds N.K."/>
            <person name="Stajich J.E."/>
            <person name="Barry K."/>
            <person name="Grigoriev I.V."/>
            <person name="Crous P."/>
            <person name="Smith M.E."/>
        </authorList>
    </citation>
    <scope>NUCLEOTIDE SEQUENCE</scope>
    <source>
        <strain evidence="2">BCRC 34381</strain>
    </source>
</reference>
<gene>
    <name evidence="2" type="ORF">LPJ61_002965</name>
</gene>
<accession>A0A9W7YDY6</accession>
<feature type="region of interest" description="Disordered" evidence="1">
    <location>
        <begin position="373"/>
        <end position="443"/>
    </location>
</feature>
<feature type="non-terminal residue" evidence="2">
    <location>
        <position position="583"/>
    </location>
</feature>
<proteinExistence type="predicted"/>
<name>A0A9W7YDY6_9FUNG</name>
<dbReference type="EMBL" id="JANBOI010000441">
    <property type="protein sequence ID" value="KAJ1730530.1"/>
    <property type="molecule type" value="Genomic_DNA"/>
</dbReference>
<feature type="compositionally biased region" description="Low complexity" evidence="1">
    <location>
        <begin position="398"/>
        <end position="409"/>
    </location>
</feature>
<comment type="caution">
    <text evidence="2">The sequence shown here is derived from an EMBL/GenBank/DDBJ whole genome shotgun (WGS) entry which is preliminary data.</text>
</comment>
<sequence length="583" mass="62799">DSDDEAPEVITSKATGRSAVDKPADDEALVPSRKAEMSAKVLKKRRAKHRKRAAAAAAAETMKAAVEAAVRRKDAGHSLPAAVPAELRPTASEIKEPARPAVVRSDRLDASVLEAFGAEADGKRKRSAEANSETKEAKRKSKKHKKRRNGLSRVVSGIRVVAAKPATSTSLLEALSQDVPDNVRRFKNQQHGGNRVERSVPLDAIARRHKQPAVSFFNDLCRFALLGVRHLGPVPQFLVADALAQCTAEQLEAIEQHNPHIIADNEPLWMAHAATKYQELRNLQLETANGAAPPVPSWRAAYWDMRQHDEIRAQQIMERVRSRMAALEHERNARKARVIPLSETRIRPKGTARQGTGKGASLVQHARMMTKAHVQMLQPASSSGHAQSLRAPPPASAPQPQRQPQSQLPIAAYTKHLSPAASPAQSPPYYSSASVSSCSPSHSAYSPPYVPHSAYSPPYVPDSGAGPSGGCSAGFNIFEDIMGVSVSAKHSSTVVIKDYPCQRTSPAAKRKRPESSTGSGGGPRIRTTSARAPDAQSACAARRDTHAGTYGESNTRSPAPPLKVRSEDLADPGAKDFFRMLSG</sequence>
<dbReference type="Pfam" id="PF06881">
    <property type="entry name" value="Elongin_A"/>
    <property type="match status" value="1"/>
</dbReference>
<dbReference type="GO" id="GO:0070449">
    <property type="term" value="C:elongin complex"/>
    <property type="evidence" value="ECO:0007669"/>
    <property type="project" value="InterPro"/>
</dbReference>
<dbReference type="InterPro" id="IPR010684">
    <property type="entry name" value="RNA_pol_II_trans_fac_SIII_A"/>
</dbReference>
<feature type="region of interest" description="Disordered" evidence="1">
    <location>
        <begin position="119"/>
        <end position="150"/>
    </location>
</feature>
<dbReference type="GO" id="GO:0006368">
    <property type="term" value="P:transcription elongation by RNA polymerase II"/>
    <property type="evidence" value="ECO:0007669"/>
    <property type="project" value="InterPro"/>
</dbReference>
<evidence type="ECO:0000313" key="2">
    <source>
        <dbReference type="EMBL" id="KAJ1730530.1"/>
    </source>
</evidence>
<feature type="region of interest" description="Disordered" evidence="1">
    <location>
        <begin position="503"/>
        <end position="575"/>
    </location>
</feature>
<feature type="compositionally biased region" description="Basic and acidic residues" evidence="1">
    <location>
        <begin position="564"/>
        <end position="575"/>
    </location>
</feature>
<dbReference type="OrthoDB" id="21513at2759"/>
<feature type="compositionally biased region" description="Basic residues" evidence="1">
    <location>
        <begin position="137"/>
        <end position="150"/>
    </location>
</feature>
<dbReference type="AlphaFoldDB" id="A0A9W7YDY6"/>
<dbReference type="Proteomes" id="UP001143981">
    <property type="component" value="Unassembled WGS sequence"/>
</dbReference>
<protein>
    <submittedName>
        <fullName evidence="2">Uncharacterized protein</fullName>
    </submittedName>
</protein>
<feature type="compositionally biased region" description="Low complexity" evidence="1">
    <location>
        <begin position="418"/>
        <end position="443"/>
    </location>
</feature>
<feature type="region of interest" description="Disordered" evidence="1">
    <location>
        <begin position="1"/>
        <end position="42"/>
    </location>
</feature>
<dbReference type="Gene3D" id="6.10.250.3180">
    <property type="match status" value="1"/>
</dbReference>
<evidence type="ECO:0000256" key="1">
    <source>
        <dbReference type="SAM" id="MobiDB-lite"/>
    </source>
</evidence>
<organism evidence="2 3">
    <name type="scientific">Coemansia biformis</name>
    <dbReference type="NCBI Taxonomy" id="1286918"/>
    <lineage>
        <taxon>Eukaryota</taxon>
        <taxon>Fungi</taxon>
        <taxon>Fungi incertae sedis</taxon>
        <taxon>Zoopagomycota</taxon>
        <taxon>Kickxellomycotina</taxon>
        <taxon>Kickxellomycetes</taxon>
        <taxon>Kickxellales</taxon>
        <taxon>Kickxellaceae</taxon>
        <taxon>Coemansia</taxon>
    </lineage>
</organism>